<keyword evidence="1" id="KW-0812">Transmembrane</keyword>
<protein>
    <submittedName>
        <fullName evidence="2">Uncharacterized protein</fullName>
    </submittedName>
</protein>
<gene>
    <name evidence="2" type="ORF">B8W69_28295</name>
</gene>
<name>A0A1X2KIP2_9MYCO</name>
<feature type="transmembrane region" description="Helical" evidence="1">
    <location>
        <begin position="77"/>
        <end position="98"/>
    </location>
</feature>
<evidence type="ECO:0000313" key="3">
    <source>
        <dbReference type="Proteomes" id="UP000242320"/>
    </source>
</evidence>
<keyword evidence="1" id="KW-1133">Transmembrane helix</keyword>
<dbReference type="OrthoDB" id="4734182at2"/>
<comment type="caution">
    <text evidence="2">The sequence shown here is derived from an EMBL/GenBank/DDBJ whole genome shotgun (WGS) entry which is preliminary data.</text>
</comment>
<proteinExistence type="predicted"/>
<feature type="transmembrane region" description="Helical" evidence="1">
    <location>
        <begin position="104"/>
        <end position="130"/>
    </location>
</feature>
<dbReference type="AlphaFoldDB" id="A0A1X2KIP2"/>
<keyword evidence="3" id="KW-1185">Reference proteome</keyword>
<dbReference type="EMBL" id="NCXM01000050">
    <property type="protein sequence ID" value="OSC21581.1"/>
    <property type="molecule type" value="Genomic_DNA"/>
</dbReference>
<dbReference type="RefSeq" id="WP_085292982.1">
    <property type="nucleotide sequence ID" value="NZ_NCXM01000050.1"/>
</dbReference>
<evidence type="ECO:0000256" key="1">
    <source>
        <dbReference type="SAM" id="Phobius"/>
    </source>
</evidence>
<keyword evidence="1" id="KW-0472">Membrane</keyword>
<reference evidence="2 3" key="1">
    <citation type="submission" date="2017-04" db="EMBL/GenBank/DDBJ databases">
        <title>The new phylogeny of genus Mycobacterium.</title>
        <authorList>
            <person name="Tortoli E."/>
            <person name="Trovato A."/>
            <person name="Cirillo D.M."/>
        </authorList>
    </citation>
    <scope>NUCLEOTIDE SEQUENCE [LARGE SCALE GENOMIC DNA]</scope>
    <source>
        <strain evidence="2 3">DSM 45247</strain>
    </source>
</reference>
<feature type="transmembrane region" description="Helical" evidence="1">
    <location>
        <begin position="26"/>
        <end position="56"/>
    </location>
</feature>
<evidence type="ECO:0000313" key="2">
    <source>
        <dbReference type="EMBL" id="OSC21581.1"/>
    </source>
</evidence>
<dbReference type="Proteomes" id="UP000242320">
    <property type="component" value="Unassembled WGS sequence"/>
</dbReference>
<sequence length="131" mass="13646">MALDYLDADTQLAPVSGPPRSPKRNALGAGLALLGVAVLSLIVLLLFNVLGNWVFAVKLEEGVFPSNSDSVVRSGRLSVLTATALISVATGLAASSIAVRPHPFVQLVAALTLVVLIPALLLVWLCYGLVF</sequence>
<accession>A0A1X2KIP2</accession>
<organism evidence="2 3">
    <name type="scientific">Mycolicibacterium vulneris</name>
    <dbReference type="NCBI Taxonomy" id="547163"/>
    <lineage>
        <taxon>Bacteria</taxon>
        <taxon>Bacillati</taxon>
        <taxon>Actinomycetota</taxon>
        <taxon>Actinomycetes</taxon>
        <taxon>Mycobacteriales</taxon>
        <taxon>Mycobacteriaceae</taxon>
        <taxon>Mycolicibacterium</taxon>
    </lineage>
</organism>